<dbReference type="InterPro" id="IPR011761">
    <property type="entry name" value="ATP-grasp"/>
</dbReference>
<dbReference type="PROSITE" id="PS00866">
    <property type="entry name" value="CPSASE_1"/>
    <property type="match status" value="1"/>
</dbReference>
<dbReference type="UniPathway" id="UPA00655">
    <property type="reaction ID" value="UER00711"/>
</dbReference>
<comment type="catalytic activity">
    <reaction evidence="13">
        <text>N(6)-biotinyl-L-lysyl-[protein] + hydrogencarbonate + ATP = N(6)-carboxybiotinyl-L-lysyl-[protein] + ADP + phosphate + H(+)</text>
        <dbReference type="Rhea" id="RHEA:13501"/>
        <dbReference type="Rhea" id="RHEA-COMP:10505"/>
        <dbReference type="Rhea" id="RHEA-COMP:10506"/>
        <dbReference type="ChEBI" id="CHEBI:15378"/>
        <dbReference type="ChEBI" id="CHEBI:17544"/>
        <dbReference type="ChEBI" id="CHEBI:30616"/>
        <dbReference type="ChEBI" id="CHEBI:43474"/>
        <dbReference type="ChEBI" id="CHEBI:83144"/>
        <dbReference type="ChEBI" id="CHEBI:83145"/>
        <dbReference type="ChEBI" id="CHEBI:456216"/>
        <dbReference type="EC" id="6.3.4.14"/>
    </reaction>
</comment>
<dbReference type="InterPro" id="IPR013537">
    <property type="entry name" value="AcCoA_COase_cen"/>
</dbReference>
<keyword evidence="5 14" id="KW-0547">Nucleotide-binding</keyword>
<dbReference type="InterPro" id="IPR005479">
    <property type="entry name" value="CPAse_ATP-bd"/>
</dbReference>
<dbReference type="PROSITE" id="PS00867">
    <property type="entry name" value="CPSASE_2"/>
    <property type="match status" value="1"/>
</dbReference>
<dbReference type="Pfam" id="PF08326">
    <property type="entry name" value="ACC_central"/>
    <property type="match status" value="1"/>
</dbReference>
<dbReference type="SUPFAM" id="SSF52096">
    <property type="entry name" value="ClpP/crotonase"/>
    <property type="match status" value="2"/>
</dbReference>
<dbReference type="PROSITE" id="PS50989">
    <property type="entry name" value="COA_CT_CTER"/>
    <property type="match status" value="1"/>
</dbReference>
<dbReference type="GO" id="GO:0006633">
    <property type="term" value="P:fatty acid biosynthetic process"/>
    <property type="evidence" value="ECO:0007669"/>
    <property type="project" value="UniProtKB-KW"/>
</dbReference>
<evidence type="ECO:0000256" key="3">
    <source>
        <dbReference type="ARBA" id="ARBA00022516"/>
    </source>
</evidence>
<keyword evidence="9" id="KW-0275">Fatty acid biosynthesis</keyword>
<dbReference type="Gene3D" id="3.90.1770.10">
    <property type="entry name" value="PreATP-grasp domain"/>
    <property type="match status" value="1"/>
</dbReference>
<evidence type="ECO:0000256" key="1">
    <source>
        <dbReference type="ARBA" id="ARBA00001953"/>
    </source>
</evidence>
<evidence type="ECO:0000259" key="18">
    <source>
        <dbReference type="PROSITE" id="PS50980"/>
    </source>
</evidence>
<dbReference type="PROSITE" id="PS50980">
    <property type="entry name" value="COA_CT_NTER"/>
    <property type="match status" value="1"/>
</dbReference>
<evidence type="ECO:0000256" key="10">
    <source>
        <dbReference type="ARBA" id="ARBA00023267"/>
    </source>
</evidence>
<evidence type="ECO:0008006" key="21">
    <source>
        <dbReference type="Google" id="ProtNLM"/>
    </source>
</evidence>
<keyword evidence="7 14" id="KW-0067">ATP-binding</keyword>
<dbReference type="InterPro" id="IPR011764">
    <property type="entry name" value="Biotin_carboxylation_dom"/>
</dbReference>
<dbReference type="InterPro" id="IPR034733">
    <property type="entry name" value="AcCoA_carboxyl_beta"/>
</dbReference>
<dbReference type="Pfam" id="PF02785">
    <property type="entry name" value="Biotin_carb_C"/>
    <property type="match status" value="1"/>
</dbReference>
<evidence type="ECO:0000256" key="2">
    <source>
        <dbReference type="ARBA" id="ARBA00004956"/>
    </source>
</evidence>
<dbReference type="InterPro" id="IPR011054">
    <property type="entry name" value="Rudment_hybrid_motif"/>
</dbReference>
<dbReference type="GO" id="GO:2001295">
    <property type="term" value="P:malonyl-CoA biosynthetic process"/>
    <property type="evidence" value="ECO:0007669"/>
    <property type="project" value="UniProtKB-UniPathway"/>
</dbReference>
<dbReference type="InterPro" id="IPR005481">
    <property type="entry name" value="BC-like_N"/>
</dbReference>
<dbReference type="CDD" id="cd06850">
    <property type="entry name" value="biotinyl_domain"/>
    <property type="match status" value="1"/>
</dbReference>
<dbReference type="Pfam" id="PF02786">
    <property type="entry name" value="CPSase_L_D2"/>
    <property type="match status" value="1"/>
</dbReference>
<evidence type="ECO:0000256" key="11">
    <source>
        <dbReference type="ARBA" id="ARBA00023268"/>
    </source>
</evidence>
<dbReference type="Gene3D" id="3.40.50.20">
    <property type="match status" value="1"/>
</dbReference>
<evidence type="ECO:0000259" key="17">
    <source>
        <dbReference type="PROSITE" id="PS50979"/>
    </source>
</evidence>
<dbReference type="InterPro" id="IPR029045">
    <property type="entry name" value="ClpP/crotonase-like_dom_sf"/>
</dbReference>
<dbReference type="SUPFAM" id="SSF51246">
    <property type="entry name" value="Rudiment single hybrid motif"/>
    <property type="match status" value="1"/>
</dbReference>
<keyword evidence="4" id="KW-0436">Ligase</keyword>
<dbReference type="GO" id="GO:0003989">
    <property type="term" value="F:acetyl-CoA carboxylase activity"/>
    <property type="evidence" value="ECO:0007669"/>
    <property type="project" value="UniProtKB-EC"/>
</dbReference>
<dbReference type="Gene3D" id="3.30.1490.20">
    <property type="entry name" value="ATP-grasp fold, A domain"/>
    <property type="match status" value="1"/>
</dbReference>
<dbReference type="PANTHER" id="PTHR45728">
    <property type="entry name" value="ACETYL-COA CARBOXYLASE, ISOFORM A"/>
    <property type="match status" value="1"/>
</dbReference>
<dbReference type="InterPro" id="IPR005482">
    <property type="entry name" value="Biotin_COase_C"/>
</dbReference>
<dbReference type="InterPro" id="IPR049074">
    <property type="entry name" value="ACCA_BT"/>
</dbReference>
<dbReference type="InterPro" id="IPR011053">
    <property type="entry name" value="Single_hybrid_motif"/>
</dbReference>
<dbReference type="SUPFAM" id="SSF52440">
    <property type="entry name" value="PreATP-grasp domain"/>
    <property type="match status" value="1"/>
</dbReference>
<dbReference type="PROSITE" id="PS50975">
    <property type="entry name" value="ATP_GRASP"/>
    <property type="match status" value="1"/>
</dbReference>
<feature type="domain" description="CoA carboxyltransferase C-terminal" evidence="19">
    <location>
        <begin position="1640"/>
        <end position="1952"/>
    </location>
</feature>
<keyword evidence="8" id="KW-0443">Lipid metabolism</keyword>
<evidence type="ECO:0000256" key="6">
    <source>
        <dbReference type="ARBA" id="ARBA00022832"/>
    </source>
</evidence>
<sequence length="2045" mass="226893">MADECVEVPVGSNKNNYANVDLILDLAKRTKVDAVWVGWGHASENPLIPDALAEIEGITFLGPPASAMRALGDKISSTVVAQSAGVPCIKWSGSGITLPEGVVDVDEETYMRCCIKDLADCKQMAEKVGFPLMIKASEGGGGKGIRMVKSMEQIEDAYIQCCAEIPGSPIFLMTLATGCRHLEVQLLGDQEGGVISLKTRDCSVQRRHQKIIEEGPVLSVKDGALQHMEQSAVRLARLVGYQGVGTVEYLYEKATGNYYFLELNPRLQVEHPVTEMITEVNIPACMLMVGMGIPLHRMPDIRRLYGVDPTGVDRFNLDGQQVEAVCHTIAVRVTAENPDEGFRPTSGSIHTIDFKPSRTTWGYFSVAPPAGVHEFADSQFGHIFSSGPSREIARKGMVMALSQLRIKGEIRTTYEYVMNLLERPEFTNCDVSTAWLDGLLATNEQLSQPIPTVTVICGAIHKMSARLEKNNMEYLAFLQAGHAPRSDLLDMCFQEVLILNNIKYLVKGCKISSSCWDLELNGSHIRVETRILNDRGILVYLSGDSYVTSAQNDPNGLRVVVNGKTAQLSNDDDPCSLRTTVPGKLVRYLVNDGDFIESGHAYAEIEVMKMILQLKTNISGTVSIKGVAGTAVAAGKVLAQMTPLDASQIATPDEFTEPWPEFKHVPSYDSLGPESPTSSKSDVTSAKADMALAVQNAVKALRNICDGYQYPADVVECEISAALDVLQDAAKALNLLPILSPYIVDMPTDADNSPKDRLVFLLKHFLELFWQVEYPFDTVPEDIAVLGLCKDHAGDLPKVAAIMCAHRSNDKVTVVRHIISMVTNLKLSQDLKDTLEKISKLQNLRNNRVVLQSRQVLRYMNLAGFDEMKAQLKTLIVDGTAIRKILYMGKYTMRMIIALLKEEEETAVRKRIIELLVRRNYNTFDLNTIEIDENNTTSRARWSHRIHHSSHLSQSMGMPGSGTGNMSDMGAGDDGSTGMALANTEWGLMFIYRNVDDVLASFATDILNYMSTDKDLTSSPSVVEIMLTELEGGKLDPRLEELMTNNAEVLSTKTGCQRLTFRSGTRNFYTFRRVCQFKEDPVFRDVAPTLAWFMELSCLSNYTLEAYPLRGRGVRVYFGKEKPGIRQPPIPERDQDKCFFLRMLQVPTDTNAGFDINQGEELIAEAIQILEVAMADKRYKAMSNHLFISFIEQLVTVEAVENFVNACMQRYLSRFHELSLTHIELTWTTPDRKRVRMFIHNPLGQIPHVQTYYEETRSYKPVLVPAKGQGPVRPVVPHPLLSTVDRKRLAAQRLGTTYVYDWTETFEVAVKSLWKTVIDARNDVPDLAAARPEQVVRAQQLILDSNGTLVQQAASADVVQAGMVCWEYDLYLPTRYNPKTKAVSPKKVVVVANDITFESGSFAIEEDKVFNAACMLAKNKGLPLIYLACNSGARIGMAQEVKDVYKVMFMDPTKPEKGFEYLYLDEADYQRLSGQHSINAVPAKCPYTGVTHYRIKDVIGIQEGLGVENLSGSGLIAGQMSASYDAIPTLSLCSGRSVGIGAYLNRLSRRVVQVVGCPMLLTGAAALNTLLGKEVYTSNNQLGGTPVMSPNGVTHWEVTNDYKGIVCILKWLDMTPDRFPVGPKDWVPCQQPHFQTVLDPWDRDIEYMPQEGQITDPRLLITGTTVDGQFHRGLFDENSWHESLSKWATTVVAGRAKLGGLPVGVIAVETRTQEKILPADPADAASIATVRSQAGNVWFPDSARKTADCIQDFDKEGLPCFILANWRGFSGGQKDMFDEVLKFGASIVDNLRVYSQPIFVYLPPFGDLRGGAWVVVDYNINPECIEMYADETSHAGVLEPSGLVEVKYRDGEIVQTMHRIDDVCKSLVAQLKACAPEQKAELTKQLKARQEVLSPIYKSMAVQLASLHDTPGRMLAKGAIQGIVQWRSARRFFFQRLRRRLHELQMQKSLAKVDPGSTIQYRKGVIAHWCGGIKDDASFVQWCEDNAAAVEKKIWAVEQEFKIAELGNLFASGPQGGSVMVEVLRQYLANGGDKSEITKVLADFK</sequence>
<evidence type="ECO:0000256" key="14">
    <source>
        <dbReference type="PROSITE-ProRule" id="PRU00409"/>
    </source>
</evidence>
<dbReference type="Pfam" id="PF00289">
    <property type="entry name" value="Biotin_carb_N"/>
    <property type="match status" value="1"/>
</dbReference>
<dbReference type="InterPro" id="IPR049076">
    <property type="entry name" value="ACCA"/>
</dbReference>
<keyword evidence="6" id="KW-0276">Fatty acid metabolism</keyword>
<feature type="domain" description="ATP-grasp" evidence="16">
    <location>
        <begin position="88"/>
        <end position="291"/>
    </location>
</feature>
<comment type="catalytic activity">
    <reaction evidence="12">
        <text>hydrogencarbonate + acetyl-CoA + ATP = malonyl-CoA + ADP + phosphate + H(+)</text>
        <dbReference type="Rhea" id="RHEA:11308"/>
        <dbReference type="ChEBI" id="CHEBI:15378"/>
        <dbReference type="ChEBI" id="CHEBI:17544"/>
        <dbReference type="ChEBI" id="CHEBI:30616"/>
        <dbReference type="ChEBI" id="CHEBI:43474"/>
        <dbReference type="ChEBI" id="CHEBI:57288"/>
        <dbReference type="ChEBI" id="CHEBI:57384"/>
        <dbReference type="ChEBI" id="CHEBI:456216"/>
        <dbReference type="EC" id="6.4.1.2"/>
    </reaction>
</comment>
<evidence type="ECO:0000256" key="13">
    <source>
        <dbReference type="ARBA" id="ARBA00048600"/>
    </source>
</evidence>
<dbReference type="PANTHER" id="PTHR45728:SF3">
    <property type="entry name" value="ACETYL-COA CARBOXYLASE"/>
    <property type="match status" value="1"/>
</dbReference>
<dbReference type="Gene3D" id="2.40.50.100">
    <property type="match status" value="1"/>
</dbReference>
<dbReference type="InterPro" id="IPR000089">
    <property type="entry name" value="Biotin_lipoyl"/>
</dbReference>
<comment type="cofactor">
    <cofactor evidence="1">
        <name>biotin</name>
        <dbReference type="ChEBI" id="CHEBI:57586"/>
    </cofactor>
</comment>
<dbReference type="SUPFAM" id="SSF56059">
    <property type="entry name" value="Glutathione synthetase ATP-binding domain-like"/>
    <property type="match status" value="1"/>
</dbReference>
<evidence type="ECO:0000256" key="5">
    <source>
        <dbReference type="ARBA" id="ARBA00022741"/>
    </source>
</evidence>
<dbReference type="Gene3D" id="3.30.470.20">
    <property type="entry name" value="ATP-grasp fold, B domain"/>
    <property type="match status" value="1"/>
</dbReference>
<feature type="region of interest" description="Disordered" evidence="15">
    <location>
        <begin position="951"/>
        <end position="972"/>
    </location>
</feature>
<dbReference type="Gene3D" id="3.90.226.10">
    <property type="entry name" value="2-enoyl-CoA Hydratase, Chain A, domain 1"/>
    <property type="match status" value="2"/>
</dbReference>
<organism evidence="20">
    <name type="scientific">Eutreptiella gymnastica</name>
    <dbReference type="NCBI Taxonomy" id="73025"/>
    <lineage>
        <taxon>Eukaryota</taxon>
        <taxon>Discoba</taxon>
        <taxon>Euglenozoa</taxon>
        <taxon>Euglenida</taxon>
        <taxon>Spirocuta</taxon>
        <taxon>Euglenophyceae</taxon>
        <taxon>Eutreptiales</taxon>
        <taxon>Eutreptiaceae</taxon>
        <taxon>Eutreptiella</taxon>
    </lineage>
</organism>
<evidence type="ECO:0000313" key="20">
    <source>
        <dbReference type="EMBL" id="CAD9004853.1"/>
    </source>
</evidence>
<evidence type="ECO:0000256" key="8">
    <source>
        <dbReference type="ARBA" id="ARBA00023098"/>
    </source>
</evidence>
<dbReference type="Pfam" id="PF21385">
    <property type="entry name" value="ACCA_BT"/>
    <property type="match status" value="1"/>
</dbReference>
<evidence type="ECO:0000256" key="12">
    <source>
        <dbReference type="ARBA" id="ARBA00048065"/>
    </source>
</evidence>
<dbReference type="FunFam" id="2.40.50.100:FF:000005">
    <property type="entry name" value="Acetyl-CoA carboxylase 1"/>
    <property type="match status" value="1"/>
</dbReference>
<dbReference type="Pfam" id="PF01039">
    <property type="entry name" value="Carboxyl_trans"/>
    <property type="match status" value="1"/>
</dbReference>
<dbReference type="SMART" id="SM00878">
    <property type="entry name" value="Biotin_carb_C"/>
    <property type="match status" value="1"/>
</dbReference>
<protein>
    <recommendedName>
        <fullName evidence="21">Acetyl-CoA carboxylase</fullName>
    </recommendedName>
</protein>
<dbReference type="Pfam" id="PF00364">
    <property type="entry name" value="Biotin_lipoyl"/>
    <property type="match status" value="1"/>
</dbReference>
<reference evidence="20" key="1">
    <citation type="submission" date="2021-01" db="EMBL/GenBank/DDBJ databases">
        <authorList>
            <person name="Corre E."/>
            <person name="Pelletier E."/>
            <person name="Niang G."/>
            <person name="Scheremetjew M."/>
            <person name="Finn R."/>
            <person name="Kale V."/>
            <person name="Holt S."/>
            <person name="Cochrane G."/>
            <person name="Meng A."/>
            <person name="Brown T."/>
            <person name="Cohen L."/>
        </authorList>
    </citation>
    <scope>NUCLEOTIDE SEQUENCE</scope>
    <source>
        <strain evidence="20">NIES-381</strain>
    </source>
</reference>
<dbReference type="SUPFAM" id="SSF51230">
    <property type="entry name" value="Single hybrid motif"/>
    <property type="match status" value="1"/>
</dbReference>
<keyword evidence="3" id="KW-0444">Lipid biosynthesis</keyword>
<dbReference type="FunFam" id="3.90.226.10:FF:000010">
    <property type="entry name" value="acetyl-CoA carboxylase isoform X2"/>
    <property type="match status" value="1"/>
</dbReference>
<evidence type="ECO:0000256" key="9">
    <source>
        <dbReference type="ARBA" id="ARBA00023160"/>
    </source>
</evidence>
<evidence type="ECO:0000256" key="4">
    <source>
        <dbReference type="ARBA" id="ARBA00022598"/>
    </source>
</evidence>
<dbReference type="FunFam" id="3.30.1490.20:FF:000003">
    <property type="entry name" value="acetyl-CoA carboxylase isoform X1"/>
    <property type="match status" value="1"/>
</dbReference>
<dbReference type="GO" id="GO:0046872">
    <property type="term" value="F:metal ion binding"/>
    <property type="evidence" value="ECO:0007669"/>
    <property type="project" value="InterPro"/>
</dbReference>
<keyword evidence="10" id="KW-0092">Biotin</keyword>
<dbReference type="GO" id="GO:0005524">
    <property type="term" value="F:ATP binding"/>
    <property type="evidence" value="ECO:0007669"/>
    <property type="project" value="UniProtKB-UniRule"/>
</dbReference>
<dbReference type="GO" id="GO:0004075">
    <property type="term" value="F:biotin carboxylase activity"/>
    <property type="evidence" value="ECO:0007669"/>
    <property type="project" value="UniProtKB-EC"/>
</dbReference>
<dbReference type="InterPro" id="IPR011763">
    <property type="entry name" value="COA_CT_C"/>
</dbReference>
<evidence type="ECO:0000259" key="19">
    <source>
        <dbReference type="PROSITE" id="PS50989"/>
    </source>
</evidence>
<evidence type="ECO:0000256" key="15">
    <source>
        <dbReference type="SAM" id="MobiDB-lite"/>
    </source>
</evidence>
<proteinExistence type="predicted"/>
<evidence type="ECO:0000259" key="16">
    <source>
        <dbReference type="PROSITE" id="PS50975"/>
    </source>
</evidence>
<feature type="domain" description="Biotin carboxylation" evidence="17">
    <location>
        <begin position="1"/>
        <end position="441"/>
    </location>
</feature>
<gene>
    <name evidence="20" type="ORF">EGYM00392_LOCUS15940</name>
</gene>
<dbReference type="InterPro" id="IPR013815">
    <property type="entry name" value="ATP_grasp_subdomain_1"/>
</dbReference>
<evidence type="ECO:0000256" key="7">
    <source>
        <dbReference type="ARBA" id="ARBA00022840"/>
    </source>
</evidence>
<dbReference type="PROSITE" id="PS50979">
    <property type="entry name" value="BC"/>
    <property type="match status" value="1"/>
</dbReference>
<dbReference type="EMBL" id="HBGA01043954">
    <property type="protein sequence ID" value="CAD9004853.1"/>
    <property type="molecule type" value="Transcribed_RNA"/>
</dbReference>
<dbReference type="InterPro" id="IPR011762">
    <property type="entry name" value="COA_CT_N"/>
</dbReference>
<comment type="pathway">
    <text evidence="2">Lipid metabolism; malonyl-CoA biosynthesis; malonyl-CoA from acetyl-CoA: step 1/1.</text>
</comment>
<name>A0A7S1I8U2_9EUGL</name>
<accession>A0A7S1I8U2</accession>
<feature type="domain" description="CoA carboxyltransferase N-terminal" evidence="18">
    <location>
        <begin position="1277"/>
        <end position="1627"/>
    </location>
</feature>
<dbReference type="InterPro" id="IPR016185">
    <property type="entry name" value="PreATP-grasp_dom_sf"/>
</dbReference>
<keyword evidence="11" id="KW-0511">Multifunctional enzyme</keyword>
<dbReference type="Gene3D" id="2.40.460.10">
    <property type="entry name" value="Biotin dependent carboxylase carboxyltransferase"/>
    <property type="match status" value="1"/>
</dbReference>